<organism evidence="7 8">
    <name type="scientific">Streptomyces nigrescens</name>
    <dbReference type="NCBI Taxonomy" id="1920"/>
    <lineage>
        <taxon>Bacteria</taxon>
        <taxon>Bacillati</taxon>
        <taxon>Actinomycetota</taxon>
        <taxon>Actinomycetes</taxon>
        <taxon>Kitasatosporales</taxon>
        <taxon>Streptomycetaceae</taxon>
        <taxon>Streptomyces</taxon>
    </lineage>
</organism>
<dbReference type="Gene3D" id="1.20.120.1810">
    <property type="match status" value="1"/>
</dbReference>
<keyword evidence="2" id="KW-0731">Sigma factor</keyword>
<dbReference type="Pfam" id="PF04545">
    <property type="entry name" value="Sigma70_r4"/>
    <property type="match status" value="1"/>
</dbReference>
<dbReference type="EMBL" id="AP026073">
    <property type="protein sequence ID" value="BDM68786.1"/>
    <property type="molecule type" value="Genomic_DNA"/>
</dbReference>
<dbReference type="InterPro" id="IPR014284">
    <property type="entry name" value="RNA_pol_sigma-70_dom"/>
</dbReference>
<dbReference type="PRINTS" id="PR00046">
    <property type="entry name" value="SIGMA70FCT"/>
</dbReference>
<evidence type="ECO:0000256" key="1">
    <source>
        <dbReference type="ARBA" id="ARBA00023015"/>
    </source>
</evidence>
<evidence type="ECO:0000259" key="6">
    <source>
        <dbReference type="Pfam" id="PF04545"/>
    </source>
</evidence>
<dbReference type="InterPro" id="IPR007627">
    <property type="entry name" value="RNA_pol_sigma70_r2"/>
</dbReference>
<dbReference type="Proteomes" id="UP001059597">
    <property type="component" value="Chromosome"/>
</dbReference>
<accession>A0ABN6QVZ7</accession>
<dbReference type="NCBIfam" id="TIGR02980">
    <property type="entry name" value="SigBFG"/>
    <property type="match status" value="1"/>
</dbReference>
<dbReference type="InterPro" id="IPR013325">
    <property type="entry name" value="RNA_pol_sigma_r2"/>
</dbReference>
<dbReference type="NCBIfam" id="TIGR02937">
    <property type="entry name" value="sigma70-ECF"/>
    <property type="match status" value="1"/>
</dbReference>
<dbReference type="InterPro" id="IPR007630">
    <property type="entry name" value="RNA_pol_sigma70_r4"/>
</dbReference>
<keyword evidence="3" id="KW-0238">DNA-binding</keyword>
<evidence type="ECO:0000256" key="4">
    <source>
        <dbReference type="ARBA" id="ARBA00023163"/>
    </source>
</evidence>
<dbReference type="CDD" id="cd06171">
    <property type="entry name" value="Sigma70_r4"/>
    <property type="match status" value="1"/>
</dbReference>
<dbReference type="InterPro" id="IPR014322">
    <property type="entry name" value="RNA_pol_sigma-B/F/G"/>
</dbReference>
<dbReference type="PANTHER" id="PTHR30385:SF4">
    <property type="entry name" value="RNA POLYMERASE SIGMA-E FACTOR"/>
    <property type="match status" value="1"/>
</dbReference>
<dbReference type="Gene3D" id="1.10.10.10">
    <property type="entry name" value="Winged helix-like DNA-binding domain superfamily/Winged helix DNA-binding domain"/>
    <property type="match status" value="2"/>
</dbReference>
<dbReference type="SUPFAM" id="SSF88946">
    <property type="entry name" value="Sigma2 domain of RNA polymerase sigma factors"/>
    <property type="match status" value="1"/>
</dbReference>
<feature type="domain" description="RNA polymerase sigma-70 region 2" evidence="5">
    <location>
        <begin position="42"/>
        <end position="109"/>
    </location>
</feature>
<evidence type="ECO:0000256" key="3">
    <source>
        <dbReference type="ARBA" id="ARBA00023125"/>
    </source>
</evidence>
<dbReference type="InterPro" id="IPR000943">
    <property type="entry name" value="RNA_pol_sigma70"/>
</dbReference>
<dbReference type="Pfam" id="PF04542">
    <property type="entry name" value="Sigma70_r2"/>
    <property type="match status" value="1"/>
</dbReference>
<keyword evidence="4" id="KW-0804">Transcription</keyword>
<evidence type="ECO:0000259" key="5">
    <source>
        <dbReference type="Pfam" id="PF04542"/>
    </source>
</evidence>
<feature type="domain" description="RNA polymerase sigma-70 region 4" evidence="6">
    <location>
        <begin position="207"/>
        <end position="254"/>
    </location>
</feature>
<dbReference type="SUPFAM" id="SSF88659">
    <property type="entry name" value="Sigma3 and sigma4 domains of RNA polymerase sigma factors"/>
    <property type="match status" value="2"/>
</dbReference>
<sequence length="263" mass="29212">MTSGAGSGRYAHLDPDTGPAFEELAALADGDRRERLREEILRAWLPMAHRLARRYTGRGESDEDLRQVAALGLLKAIDAFDPRADTPFGAFAVPTIVGELKRHFRDAMWAVHVPRSVKDLRTKVFHAREELAARAGQQEVTVRDLAAHTGLTQEEVLLGLDAENTFTALSLERPLGGDGSDTLGELVGQEDPALALVDDRAAATAGLRMLPERERRILYLRYFMGLTQKEIGDRVGLSQMHISRLLRRSCDFVREQTFAAPRT</sequence>
<protein>
    <submittedName>
        <fullName evidence="7">RNA polymerase sigma factor</fullName>
    </submittedName>
</protein>
<keyword evidence="1" id="KW-0805">Transcription regulation</keyword>
<name>A0ABN6QVZ7_STRNI</name>
<dbReference type="RefSeq" id="WP_261952746.1">
    <property type="nucleotide sequence ID" value="NZ_AP026073.1"/>
</dbReference>
<keyword evidence="8" id="KW-1185">Reference proteome</keyword>
<evidence type="ECO:0000313" key="7">
    <source>
        <dbReference type="EMBL" id="BDM68786.1"/>
    </source>
</evidence>
<dbReference type="InterPro" id="IPR013324">
    <property type="entry name" value="RNA_pol_sigma_r3/r4-like"/>
</dbReference>
<gene>
    <name evidence="7" type="ORF">HEK616_22730</name>
</gene>
<evidence type="ECO:0000256" key="2">
    <source>
        <dbReference type="ARBA" id="ARBA00023082"/>
    </source>
</evidence>
<dbReference type="InterPro" id="IPR036388">
    <property type="entry name" value="WH-like_DNA-bd_sf"/>
</dbReference>
<evidence type="ECO:0000313" key="8">
    <source>
        <dbReference type="Proteomes" id="UP001059597"/>
    </source>
</evidence>
<dbReference type="PANTHER" id="PTHR30385">
    <property type="entry name" value="SIGMA FACTOR F FLAGELLAR"/>
    <property type="match status" value="1"/>
</dbReference>
<reference evidence="7" key="1">
    <citation type="submission" date="2022-06" db="EMBL/GenBank/DDBJ databases">
        <title>Complete genome sequence of Streptomyces nigrescens HEK616.</title>
        <authorList>
            <person name="Asamizu S."/>
            <person name="Onaka H."/>
        </authorList>
    </citation>
    <scope>NUCLEOTIDE SEQUENCE</scope>
    <source>
        <strain evidence="7">HEK616</strain>
    </source>
</reference>
<proteinExistence type="predicted"/>